<evidence type="ECO:0000256" key="1">
    <source>
        <dbReference type="SAM" id="SignalP"/>
    </source>
</evidence>
<feature type="signal peptide" evidence="1">
    <location>
        <begin position="1"/>
        <end position="17"/>
    </location>
</feature>
<keyword evidence="1" id="KW-0732">Signal</keyword>
<accession>A0ABY0HIR6</accession>
<sequence>MQPKTILITLFIAVAAAFPSPQDAVQDVVQDKVTNPSASGDVSIMAQKNWQAKGGCKTDWDEDRRCLKTCIGEAETGKCRNWKSMTAVIQGGCVFAWRTCRCICEY</sequence>
<proteinExistence type="predicted"/>
<evidence type="ECO:0008006" key="4">
    <source>
        <dbReference type="Google" id="ProtNLM"/>
    </source>
</evidence>
<keyword evidence="3" id="KW-1185">Reference proteome</keyword>
<feature type="chain" id="PRO_5045187952" description="Invertebrate defensins family profile domain-containing protein" evidence="1">
    <location>
        <begin position="18"/>
        <end position="106"/>
    </location>
</feature>
<dbReference type="Proteomes" id="UP000294003">
    <property type="component" value="Unassembled WGS sequence"/>
</dbReference>
<dbReference type="EMBL" id="QJNS01000040">
    <property type="protein sequence ID" value="RYO91526.1"/>
    <property type="molecule type" value="Genomic_DNA"/>
</dbReference>
<gene>
    <name evidence="2" type="ORF">DL762_002140</name>
</gene>
<evidence type="ECO:0000313" key="2">
    <source>
        <dbReference type="EMBL" id="RYO91526.1"/>
    </source>
</evidence>
<organism evidence="2 3">
    <name type="scientific">Monosporascus cannonballus</name>
    <dbReference type="NCBI Taxonomy" id="155416"/>
    <lineage>
        <taxon>Eukaryota</taxon>
        <taxon>Fungi</taxon>
        <taxon>Dikarya</taxon>
        <taxon>Ascomycota</taxon>
        <taxon>Pezizomycotina</taxon>
        <taxon>Sordariomycetes</taxon>
        <taxon>Xylariomycetidae</taxon>
        <taxon>Xylariales</taxon>
        <taxon>Xylariales incertae sedis</taxon>
        <taxon>Monosporascus</taxon>
    </lineage>
</organism>
<protein>
    <recommendedName>
        <fullName evidence="4">Invertebrate defensins family profile domain-containing protein</fullName>
    </recommendedName>
</protein>
<comment type="caution">
    <text evidence="2">The sequence shown here is derived from an EMBL/GenBank/DDBJ whole genome shotgun (WGS) entry which is preliminary data.</text>
</comment>
<name>A0ABY0HIR6_9PEZI</name>
<reference evidence="2 3" key="1">
    <citation type="submission" date="2018-06" db="EMBL/GenBank/DDBJ databases">
        <title>Complete Genomes of Monosporascus.</title>
        <authorList>
            <person name="Robinson A.J."/>
            <person name="Natvig D.O."/>
        </authorList>
    </citation>
    <scope>NUCLEOTIDE SEQUENCE [LARGE SCALE GENOMIC DNA]</scope>
    <source>
        <strain evidence="2 3">CBS 609.92</strain>
    </source>
</reference>
<evidence type="ECO:0000313" key="3">
    <source>
        <dbReference type="Proteomes" id="UP000294003"/>
    </source>
</evidence>